<keyword evidence="2" id="KW-1185">Reference proteome</keyword>
<dbReference type="InterPro" id="IPR036770">
    <property type="entry name" value="Ankyrin_rpt-contain_sf"/>
</dbReference>
<sequence length="1130" mass="127883">MIISELFHWLHVNEEALPSSNPPLSRDLLQTEQEQAKITNRKLVAKIRLAKLSGQETEHFINELDQHNVFMNYLEFCQLQLAEGVDGSLFLITFQYLLSKSQQEVPYLGSKWNELFFALLQVDKNKALSLYQDNEALFKNHPEIQKQVALELEIQKRDEERKRVEHHLSHLSEQLSAQKNPLGVIGLCREWIGDTELFAALILWLVRRNVSEQHILHTYLLHDFLKYHLFTLYSEDNEVFRLYALLNCFPEAKQLIDTAQQISSDEEAFRQYALDGTLSKGELENIARTVNPLQFSLTPSNFLALHQLFGQQFLIAAITAVEEKNAPWLHILGHTLNQPPTIVQGLSTIINVIARETSPRALEYLAHLIKDDTAQQLLAHNEGAVFYLLPYKPNLFEHINEENVAHFIQHITVGHTAEPDIIFQLMALFSMLSKKNSPLTQLVFEAILDNLALHPMLLDDDKLVRQLRKYPDCETIIKRKSEQAKQQLNQCIIEQTSEPALSSHNHHLIEDTWLDTTRKLAVFDLIKPQAKFLLDNKYALRAKTAEIAFRCHGVHFDLNTFIEALSLPPVVTDEVSEYERVLVELLAVIDNGPIRKQIIQRLEDAPVQRLNWAEKEYEGKTIFIKAAQHGNLGLITLLAEQIAPEAWSKAIRAATKANQWPAVDYLCRHNKVQLSSDGLVKIIFLAAGQGQLHIIKYLLKTYDYAPSSTELLKILNEAITNNQLHIIQFFYNSAENMPRQSELNKQFHTAVALGHWDIALFMAHSEQHPPSIVAIEKAFHQAVNTLQLEAISKLYHATNPPRASLIQRVFVKACEDGHLPLVRCLHKLPVKLPPDILGEALAQASINEHMDIISYLCNSSINAPNQNSVNQGLIAAAKSGKQAPIEFFCSMSTQNKPSKHSIIRAVQETVKNNQLETFIALCHIPQNLPGRLAMIRDGFLLAARVGRLNIIEYVGTYEMDVLNQQVVGKALIAAVKNNKPEIVRYLCELPINTLEKKSLRVAIKKAVASGQTDVADYLSERLHGKAIQKKTDAEFDSPATDNDSELGSVLELDNDSEIDVGITSDSPVDNQVETDKRLAIDNNQEIEPEVVSRQNNEAGVSLQKHGLFKTKRQQNIRATPADLIGTHVLR</sequence>
<dbReference type="RefSeq" id="WP_058511101.1">
    <property type="nucleotide sequence ID" value="NZ_LNYY01000019.1"/>
</dbReference>
<dbReference type="SUPFAM" id="SSF48403">
    <property type="entry name" value="Ankyrin repeat"/>
    <property type="match status" value="2"/>
</dbReference>
<dbReference type="PATRIC" id="fig|947033.5.peg.2446"/>
<organism evidence="1 2">
    <name type="scientific">Legionella steelei</name>
    <dbReference type="NCBI Taxonomy" id="947033"/>
    <lineage>
        <taxon>Bacteria</taxon>
        <taxon>Pseudomonadati</taxon>
        <taxon>Pseudomonadota</taxon>
        <taxon>Gammaproteobacteria</taxon>
        <taxon>Legionellales</taxon>
        <taxon>Legionellaceae</taxon>
        <taxon>Legionella</taxon>
    </lineage>
</organism>
<dbReference type="STRING" id="947033.Lste_2307"/>
<dbReference type="EMBL" id="LNYY01000019">
    <property type="protein sequence ID" value="KTD69149.1"/>
    <property type="molecule type" value="Genomic_DNA"/>
</dbReference>
<accession>A0A0W0ZIV3</accession>
<protein>
    <submittedName>
        <fullName evidence="1">Ankyrin repeats (3 copies)</fullName>
    </submittedName>
</protein>
<evidence type="ECO:0000313" key="1">
    <source>
        <dbReference type="EMBL" id="KTD69149.1"/>
    </source>
</evidence>
<dbReference type="Proteomes" id="UP000054926">
    <property type="component" value="Unassembled WGS sequence"/>
</dbReference>
<reference evidence="1 2" key="1">
    <citation type="submission" date="2015-11" db="EMBL/GenBank/DDBJ databases">
        <title>Genomic analysis of 38 Legionella species identifies large and diverse effector repertoires.</title>
        <authorList>
            <person name="Burstein D."/>
            <person name="Amaro F."/>
            <person name="Zusman T."/>
            <person name="Lifshitz Z."/>
            <person name="Cohen O."/>
            <person name="Gilbert J.A."/>
            <person name="Pupko T."/>
            <person name="Shuman H.A."/>
            <person name="Segal G."/>
        </authorList>
    </citation>
    <scope>NUCLEOTIDE SEQUENCE [LARGE SCALE GENOMIC DNA]</scope>
    <source>
        <strain evidence="1 2">IMVS3376</strain>
    </source>
</reference>
<dbReference type="Gene3D" id="1.25.40.20">
    <property type="entry name" value="Ankyrin repeat-containing domain"/>
    <property type="match status" value="2"/>
</dbReference>
<name>A0A0W0ZIV3_9GAMM</name>
<gene>
    <name evidence="1" type="ORF">Lste_2307</name>
</gene>
<dbReference type="OrthoDB" id="5653325at2"/>
<dbReference type="PANTHER" id="PTHR46586:SF3">
    <property type="entry name" value="ANKYRIN REPEAT-CONTAINING PROTEIN"/>
    <property type="match status" value="1"/>
</dbReference>
<proteinExistence type="predicted"/>
<dbReference type="InterPro" id="IPR052050">
    <property type="entry name" value="SecEffector_AnkRepeat"/>
</dbReference>
<dbReference type="PANTHER" id="PTHR46586">
    <property type="entry name" value="ANKYRIN REPEAT-CONTAINING PROTEIN"/>
    <property type="match status" value="1"/>
</dbReference>
<evidence type="ECO:0000313" key="2">
    <source>
        <dbReference type="Proteomes" id="UP000054926"/>
    </source>
</evidence>
<comment type="caution">
    <text evidence="1">The sequence shown here is derived from an EMBL/GenBank/DDBJ whole genome shotgun (WGS) entry which is preliminary data.</text>
</comment>
<dbReference type="AlphaFoldDB" id="A0A0W0ZIV3"/>